<comment type="caution">
    <text evidence="1">The sequence shown here is derived from an EMBL/GenBank/DDBJ whole genome shotgun (WGS) entry which is preliminary data.</text>
</comment>
<proteinExistence type="predicted"/>
<accession>A0ABW3GMI6</accession>
<evidence type="ECO:0008006" key="3">
    <source>
        <dbReference type="Google" id="ProtNLM"/>
    </source>
</evidence>
<dbReference type="RefSeq" id="WP_379656750.1">
    <property type="nucleotide sequence ID" value="NZ_JBHTIV010000005.1"/>
</dbReference>
<evidence type="ECO:0000313" key="2">
    <source>
        <dbReference type="Proteomes" id="UP001597049"/>
    </source>
</evidence>
<protein>
    <recommendedName>
        <fullName evidence="3">GLPGLI family protein</fullName>
    </recommendedName>
</protein>
<sequence>MKRIIFTIILISSFLFGFSQNDSTFYKKGIYKTFSDFKNKIPNESVEFTTHQLKNNLSIGFQLRDENNKRIKKAFAVSDGKTVFVKVKEVQKLVRKNQKVGTPLDSGWDFMPSLLKSKDIIYFENYYVGIGTQIFGGKSYLTGIIYNFKTENFTVLSSNDKINEFITEFDSDLTNKYSFSGKTVDLNKVRKLINEIITGF</sequence>
<gene>
    <name evidence="1" type="ORF">ACFQ0R_02265</name>
</gene>
<organism evidence="1 2">
    <name type="scientific">Psychroflexus salinarum</name>
    <dbReference type="NCBI Taxonomy" id="546024"/>
    <lineage>
        <taxon>Bacteria</taxon>
        <taxon>Pseudomonadati</taxon>
        <taxon>Bacteroidota</taxon>
        <taxon>Flavobacteriia</taxon>
        <taxon>Flavobacteriales</taxon>
        <taxon>Flavobacteriaceae</taxon>
        <taxon>Psychroflexus</taxon>
    </lineage>
</organism>
<dbReference type="Proteomes" id="UP001597049">
    <property type="component" value="Unassembled WGS sequence"/>
</dbReference>
<dbReference type="EMBL" id="JBHTIV010000005">
    <property type="protein sequence ID" value="MFD0931414.1"/>
    <property type="molecule type" value="Genomic_DNA"/>
</dbReference>
<name>A0ABW3GMI6_9FLAO</name>
<keyword evidence="2" id="KW-1185">Reference proteome</keyword>
<reference evidence="2" key="1">
    <citation type="journal article" date="2019" name="Int. J. Syst. Evol. Microbiol.">
        <title>The Global Catalogue of Microorganisms (GCM) 10K type strain sequencing project: providing services to taxonomists for standard genome sequencing and annotation.</title>
        <authorList>
            <consortium name="The Broad Institute Genomics Platform"/>
            <consortium name="The Broad Institute Genome Sequencing Center for Infectious Disease"/>
            <person name="Wu L."/>
            <person name="Ma J."/>
        </authorList>
    </citation>
    <scope>NUCLEOTIDE SEQUENCE [LARGE SCALE GENOMIC DNA]</scope>
    <source>
        <strain evidence="2">CCUG 56752</strain>
    </source>
</reference>
<evidence type="ECO:0000313" key="1">
    <source>
        <dbReference type="EMBL" id="MFD0931414.1"/>
    </source>
</evidence>